<reference evidence="2" key="1">
    <citation type="submission" date="2021-10" db="EMBL/GenBank/DDBJ databases">
        <title>Tropical sea cucumber genome reveals ecological adaptation and Cuvierian tubules defense mechanism.</title>
        <authorList>
            <person name="Chen T."/>
        </authorList>
    </citation>
    <scope>NUCLEOTIDE SEQUENCE</scope>
    <source>
        <strain evidence="2">Nanhai2018</strain>
        <tissue evidence="2">Muscle</tissue>
    </source>
</reference>
<evidence type="ECO:0000313" key="3">
    <source>
        <dbReference type="Proteomes" id="UP001152320"/>
    </source>
</evidence>
<protein>
    <submittedName>
        <fullName evidence="2">Uncharacterized protein</fullName>
    </submittedName>
</protein>
<organism evidence="2 3">
    <name type="scientific">Holothuria leucospilota</name>
    <name type="common">Black long sea cucumber</name>
    <name type="synonym">Mertensiothuria leucospilota</name>
    <dbReference type="NCBI Taxonomy" id="206669"/>
    <lineage>
        <taxon>Eukaryota</taxon>
        <taxon>Metazoa</taxon>
        <taxon>Echinodermata</taxon>
        <taxon>Eleutherozoa</taxon>
        <taxon>Echinozoa</taxon>
        <taxon>Holothuroidea</taxon>
        <taxon>Aspidochirotacea</taxon>
        <taxon>Aspidochirotida</taxon>
        <taxon>Holothuriidae</taxon>
        <taxon>Holothuria</taxon>
    </lineage>
</organism>
<comment type="caution">
    <text evidence="2">The sequence shown here is derived from an EMBL/GenBank/DDBJ whole genome shotgun (WGS) entry which is preliminary data.</text>
</comment>
<gene>
    <name evidence="2" type="ORF">HOLleu_41766</name>
</gene>
<name>A0A9Q1BAX6_HOLLE</name>
<dbReference type="EMBL" id="JAIZAY010000023">
    <property type="protein sequence ID" value="KAJ8019970.1"/>
    <property type="molecule type" value="Genomic_DNA"/>
</dbReference>
<sequence length="66" mass="6963">MTQNQHLPNSSKSVTATTSDGSHSLTSEKGKTKKVSATKVHSLPDEPKLPSPTLGQVSINYNTGGR</sequence>
<keyword evidence="3" id="KW-1185">Reference proteome</keyword>
<feature type="compositionally biased region" description="Polar residues" evidence="1">
    <location>
        <begin position="53"/>
        <end position="66"/>
    </location>
</feature>
<accession>A0A9Q1BAX6</accession>
<dbReference type="Proteomes" id="UP001152320">
    <property type="component" value="Chromosome 23"/>
</dbReference>
<evidence type="ECO:0000256" key="1">
    <source>
        <dbReference type="SAM" id="MobiDB-lite"/>
    </source>
</evidence>
<dbReference type="AlphaFoldDB" id="A0A9Q1BAX6"/>
<feature type="region of interest" description="Disordered" evidence="1">
    <location>
        <begin position="1"/>
        <end position="66"/>
    </location>
</feature>
<feature type="compositionally biased region" description="Polar residues" evidence="1">
    <location>
        <begin position="1"/>
        <end position="27"/>
    </location>
</feature>
<evidence type="ECO:0000313" key="2">
    <source>
        <dbReference type="EMBL" id="KAJ8019970.1"/>
    </source>
</evidence>
<proteinExistence type="predicted"/>